<dbReference type="EMBL" id="FNUC01000004">
    <property type="protein sequence ID" value="SEF10024.1"/>
    <property type="molecule type" value="Genomic_DNA"/>
</dbReference>
<keyword evidence="2" id="KW-1185">Reference proteome</keyword>
<dbReference type="AlphaFoldDB" id="A0A1H5P8X4"/>
<reference evidence="2" key="1">
    <citation type="submission" date="2016-10" db="EMBL/GenBank/DDBJ databases">
        <authorList>
            <person name="Varghese N."/>
            <person name="Submissions S."/>
        </authorList>
    </citation>
    <scope>NUCLEOTIDE SEQUENCE [LARGE SCALE GENOMIC DNA]</scope>
    <source>
        <strain evidence="2">DSM 45237</strain>
    </source>
</reference>
<dbReference type="Proteomes" id="UP000181980">
    <property type="component" value="Unassembled WGS sequence"/>
</dbReference>
<name>A0A1H5P8X4_9ACTN</name>
<proteinExistence type="predicted"/>
<sequence length="35" mass="3720">MGYTEVLGQVADDLRRVGALSIVGVALHQVVALLR</sequence>
<organism evidence="1 2">
    <name type="scientific">Jiangella alba</name>
    <dbReference type="NCBI Taxonomy" id="561176"/>
    <lineage>
        <taxon>Bacteria</taxon>
        <taxon>Bacillati</taxon>
        <taxon>Actinomycetota</taxon>
        <taxon>Actinomycetes</taxon>
        <taxon>Jiangellales</taxon>
        <taxon>Jiangellaceae</taxon>
        <taxon>Jiangella</taxon>
    </lineage>
</organism>
<evidence type="ECO:0000313" key="1">
    <source>
        <dbReference type="EMBL" id="SEF10024.1"/>
    </source>
</evidence>
<evidence type="ECO:0000313" key="2">
    <source>
        <dbReference type="Proteomes" id="UP000181980"/>
    </source>
</evidence>
<gene>
    <name evidence="1" type="ORF">SAMN04488561_3884</name>
</gene>
<protein>
    <submittedName>
        <fullName evidence="1">Uncharacterized protein</fullName>
    </submittedName>
</protein>
<accession>A0A1H5P8X4</accession>